<keyword evidence="1" id="KW-1185">Reference proteome</keyword>
<accession>A0A914H7Z9</accession>
<sequence length="92" mass="10611">MDKTIKHFLKNAPLHTDEDIKDFLEAISLSLHRVGIVENMTASGEVNVDEEQDEATDLEVLDENEENIPPPHSPQFDYPPYYSFYENSGHEY</sequence>
<evidence type="ECO:0000313" key="1">
    <source>
        <dbReference type="Proteomes" id="UP000887572"/>
    </source>
</evidence>
<evidence type="ECO:0000313" key="2">
    <source>
        <dbReference type="WBParaSite" id="Gr19_v10_g14872.t1"/>
    </source>
</evidence>
<dbReference type="AlphaFoldDB" id="A0A914H7Z9"/>
<dbReference type="WBParaSite" id="Gr19_v10_g14872.t1">
    <property type="protein sequence ID" value="Gr19_v10_g14872.t1"/>
    <property type="gene ID" value="Gr19_v10_g14872"/>
</dbReference>
<organism evidence="1 2">
    <name type="scientific">Globodera rostochiensis</name>
    <name type="common">Golden nematode worm</name>
    <name type="synonym">Heterodera rostochiensis</name>
    <dbReference type="NCBI Taxonomy" id="31243"/>
    <lineage>
        <taxon>Eukaryota</taxon>
        <taxon>Metazoa</taxon>
        <taxon>Ecdysozoa</taxon>
        <taxon>Nematoda</taxon>
        <taxon>Chromadorea</taxon>
        <taxon>Rhabditida</taxon>
        <taxon>Tylenchina</taxon>
        <taxon>Tylenchomorpha</taxon>
        <taxon>Tylenchoidea</taxon>
        <taxon>Heteroderidae</taxon>
        <taxon>Heteroderinae</taxon>
        <taxon>Globodera</taxon>
    </lineage>
</organism>
<dbReference type="Proteomes" id="UP000887572">
    <property type="component" value="Unplaced"/>
</dbReference>
<reference evidence="2" key="1">
    <citation type="submission" date="2022-11" db="UniProtKB">
        <authorList>
            <consortium name="WormBaseParasite"/>
        </authorList>
    </citation>
    <scope>IDENTIFICATION</scope>
</reference>
<proteinExistence type="predicted"/>
<name>A0A914H7Z9_GLORO</name>
<protein>
    <submittedName>
        <fullName evidence="2">Uncharacterized protein</fullName>
    </submittedName>
</protein>